<dbReference type="InterPro" id="IPR004117">
    <property type="entry name" value="7tm6_olfct_rcpt"/>
</dbReference>
<dbReference type="Proteomes" id="UP001160148">
    <property type="component" value="Unassembled WGS sequence"/>
</dbReference>
<evidence type="ECO:0000256" key="10">
    <source>
        <dbReference type="RuleBase" id="RU351113"/>
    </source>
</evidence>
<comment type="caution">
    <text evidence="10">Lacks conserved residue(s) required for the propagation of feature annotation.</text>
</comment>
<evidence type="ECO:0000256" key="6">
    <source>
        <dbReference type="ARBA" id="ARBA00022989"/>
    </source>
</evidence>
<comment type="similarity">
    <text evidence="10">Belongs to the insect chemoreceptor superfamily. Heteromeric odorant receptor channel (TC 1.A.69) family.</text>
</comment>
<evidence type="ECO:0000313" key="12">
    <source>
        <dbReference type="Proteomes" id="UP001160148"/>
    </source>
</evidence>
<evidence type="ECO:0000256" key="9">
    <source>
        <dbReference type="ARBA" id="ARBA00023224"/>
    </source>
</evidence>
<proteinExistence type="inferred from homology"/>
<keyword evidence="6 10" id="KW-1133">Transmembrane helix</keyword>
<dbReference type="Pfam" id="PF02949">
    <property type="entry name" value="7tm_6"/>
    <property type="match status" value="1"/>
</dbReference>
<feature type="transmembrane region" description="Helical" evidence="10">
    <location>
        <begin position="131"/>
        <end position="153"/>
    </location>
</feature>
<keyword evidence="8 10" id="KW-0675">Receptor</keyword>
<comment type="caution">
    <text evidence="11">The sequence shown here is derived from an EMBL/GenBank/DDBJ whole genome shotgun (WGS) entry which is preliminary data.</text>
</comment>
<gene>
    <name evidence="11" type="ORF">MEUPH1_LOCUS1674</name>
</gene>
<keyword evidence="7 10" id="KW-0472">Membrane</keyword>
<evidence type="ECO:0000256" key="5">
    <source>
        <dbReference type="ARBA" id="ARBA00022725"/>
    </source>
</evidence>
<dbReference type="GO" id="GO:0007165">
    <property type="term" value="P:signal transduction"/>
    <property type="evidence" value="ECO:0007669"/>
    <property type="project" value="UniProtKB-KW"/>
</dbReference>
<evidence type="ECO:0000256" key="4">
    <source>
        <dbReference type="ARBA" id="ARBA00022692"/>
    </source>
</evidence>
<organism evidence="11 12">
    <name type="scientific">Macrosiphum euphorbiae</name>
    <name type="common">potato aphid</name>
    <dbReference type="NCBI Taxonomy" id="13131"/>
    <lineage>
        <taxon>Eukaryota</taxon>
        <taxon>Metazoa</taxon>
        <taxon>Ecdysozoa</taxon>
        <taxon>Arthropoda</taxon>
        <taxon>Hexapoda</taxon>
        <taxon>Insecta</taxon>
        <taxon>Pterygota</taxon>
        <taxon>Neoptera</taxon>
        <taxon>Paraneoptera</taxon>
        <taxon>Hemiptera</taxon>
        <taxon>Sternorrhyncha</taxon>
        <taxon>Aphidomorpha</taxon>
        <taxon>Aphidoidea</taxon>
        <taxon>Aphididae</taxon>
        <taxon>Macrosiphini</taxon>
        <taxon>Macrosiphum</taxon>
    </lineage>
</organism>
<dbReference type="PANTHER" id="PTHR21137:SF35">
    <property type="entry name" value="ODORANT RECEPTOR 19A-RELATED"/>
    <property type="match status" value="1"/>
</dbReference>
<keyword evidence="2" id="KW-1003">Cell membrane</keyword>
<evidence type="ECO:0000256" key="3">
    <source>
        <dbReference type="ARBA" id="ARBA00022606"/>
    </source>
</evidence>
<keyword evidence="5 10" id="KW-0552">Olfaction</keyword>
<keyword evidence="12" id="KW-1185">Reference proteome</keyword>
<accession>A0AAV0VK66</accession>
<evidence type="ECO:0000256" key="7">
    <source>
        <dbReference type="ARBA" id="ARBA00023136"/>
    </source>
</evidence>
<keyword evidence="3 10" id="KW-0716">Sensory transduction</keyword>
<feature type="transmembrane region" description="Helical" evidence="10">
    <location>
        <begin position="196"/>
        <end position="218"/>
    </location>
</feature>
<dbReference type="GO" id="GO:0004984">
    <property type="term" value="F:olfactory receptor activity"/>
    <property type="evidence" value="ECO:0007669"/>
    <property type="project" value="InterPro"/>
</dbReference>
<keyword evidence="9 10" id="KW-0807">Transducer</keyword>
<dbReference type="PANTHER" id="PTHR21137">
    <property type="entry name" value="ODORANT RECEPTOR"/>
    <property type="match status" value="1"/>
</dbReference>
<evidence type="ECO:0000256" key="8">
    <source>
        <dbReference type="ARBA" id="ARBA00023170"/>
    </source>
</evidence>
<evidence type="ECO:0000256" key="1">
    <source>
        <dbReference type="ARBA" id="ARBA00004651"/>
    </source>
</evidence>
<comment type="subcellular location">
    <subcellularLocation>
        <location evidence="1 10">Cell membrane</location>
        <topology evidence="1 10">Multi-pass membrane protein</topology>
    </subcellularLocation>
</comment>
<feature type="transmembrane region" description="Helical" evidence="10">
    <location>
        <begin position="299"/>
        <end position="324"/>
    </location>
</feature>
<dbReference type="EMBL" id="CARXXK010000001">
    <property type="protein sequence ID" value="CAI6344553.1"/>
    <property type="molecule type" value="Genomic_DNA"/>
</dbReference>
<sequence length="413" mass="47128">MTTTPRVIEFTAPTSEDLTIVDNRLFKAICLHQILDPTKGCNRYYSLAFMVVMWVSLSVQIIQLVGLYFAVNDLQRFAFTTTMIFNALLCLSKGYVLVTKADRLRACLEVAQYEFTSCGARNQLVVRQSRAVLSTVLRTFAVLSWVMCFIWALTPLFAMDEYLQVTNADGTVSRYRVTIFNVWLPVPTTVYNDTTVWSLVYAVEVIACFVNVFSWLLFDSYVVTMCFTFNAQFRTVSASCTTIGHCGDSFRSPSPHASEGTSDDNNILNCYDELINHIKDSQSIINMYDDFFEIIQPAILFQIIGGSYSVITLIFLTSLTYLMVTCELFLYCYVFNHIETEKGNMNFGLYSSNWTVMDLKFKKTLLFAMNTNSSHRRVMKVTPRSIINLEMFANVMNMSYSIVSVLLNSRVQK</sequence>
<reference evidence="11 12" key="1">
    <citation type="submission" date="2023-01" db="EMBL/GenBank/DDBJ databases">
        <authorList>
            <person name="Whitehead M."/>
        </authorList>
    </citation>
    <scope>NUCLEOTIDE SEQUENCE [LARGE SCALE GENOMIC DNA]</scope>
</reference>
<evidence type="ECO:0000256" key="2">
    <source>
        <dbReference type="ARBA" id="ARBA00022475"/>
    </source>
</evidence>
<protein>
    <recommendedName>
        <fullName evidence="10">Odorant receptor</fullName>
    </recommendedName>
</protein>
<feature type="transmembrane region" description="Helical" evidence="10">
    <location>
        <begin position="77"/>
        <end position="98"/>
    </location>
</feature>
<name>A0AAV0VK66_9HEMI</name>
<keyword evidence="4 10" id="KW-0812">Transmembrane</keyword>
<feature type="transmembrane region" description="Helical" evidence="10">
    <location>
        <begin position="47"/>
        <end position="71"/>
    </location>
</feature>
<dbReference type="GO" id="GO:0005886">
    <property type="term" value="C:plasma membrane"/>
    <property type="evidence" value="ECO:0007669"/>
    <property type="project" value="UniProtKB-SubCell"/>
</dbReference>
<dbReference type="GO" id="GO:0005549">
    <property type="term" value="F:odorant binding"/>
    <property type="evidence" value="ECO:0007669"/>
    <property type="project" value="InterPro"/>
</dbReference>
<evidence type="ECO:0000313" key="11">
    <source>
        <dbReference type="EMBL" id="CAI6344553.1"/>
    </source>
</evidence>
<dbReference type="AlphaFoldDB" id="A0AAV0VK66"/>